<feature type="chain" id="PRO_5045445339" evidence="1">
    <location>
        <begin position="22"/>
        <end position="286"/>
    </location>
</feature>
<protein>
    <submittedName>
        <fullName evidence="2">TraB/GumN family protein</fullName>
    </submittedName>
</protein>
<dbReference type="Pfam" id="PF01963">
    <property type="entry name" value="TraB_PrgY_gumN"/>
    <property type="match status" value="1"/>
</dbReference>
<dbReference type="InterPro" id="IPR002816">
    <property type="entry name" value="TraB/PrgY/GumN_fam"/>
</dbReference>
<evidence type="ECO:0000256" key="1">
    <source>
        <dbReference type="SAM" id="SignalP"/>
    </source>
</evidence>
<dbReference type="InterPro" id="IPR047111">
    <property type="entry name" value="YbaP-like"/>
</dbReference>
<dbReference type="PANTHER" id="PTHR40590:SF1">
    <property type="entry name" value="CYTOPLASMIC PROTEIN"/>
    <property type="match status" value="1"/>
</dbReference>
<name>A0ABS9DCC2_9ALTE</name>
<feature type="signal peptide" evidence="1">
    <location>
        <begin position="1"/>
        <end position="21"/>
    </location>
</feature>
<dbReference type="RefSeq" id="WP_235314099.1">
    <property type="nucleotide sequence ID" value="NZ_JAKGAS010000013.1"/>
</dbReference>
<comment type="caution">
    <text evidence="2">The sequence shown here is derived from an EMBL/GenBank/DDBJ whole genome shotgun (WGS) entry which is preliminary data.</text>
</comment>
<reference evidence="2 3" key="1">
    <citation type="submission" date="2022-01" db="EMBL/GenBank/DDBJ databases">
        <title>Paraglaciecola sp. G1-23.</title>
        <authorList>
            <person name="Jin M.S."/>
            <person name="Han D.M."/>
            <person name="Kim H.M."/>
            <person name="Jeon C.O."/>
        </authorList>
    </citation>
    <scope>NUCLEOTIDE SEQUENCE [LARGE SCALE GENOMIC DNA]</scope>
    <source>
        <strain evidence="2 3">G1-23</strain>
    </source>
</reference>
<dbReference type="PANTHER" id="PTHR40590">
    <property type="entry name" value="CYTOPLASMIC PROTEIN-RELATED"/>
    <property type="match status" value="1"/>
</dbReference>
<keyword evidence="3" id="KW-1185">Reference proteome</keyword>
<sequence>MTLFKKLVLLVAITFTSHSHCASVWKVSSDTHSLYIGGTIHVLAKEDYPLPKEYDQAFKLVDQLVFETDMSVVNSPEFAQKMMGQMMFADGTTIDKILKPAAYTALKAHLDARGIPMQNFASFKPSLLAITLSMLELQILGLTSEGVDLYYSKLAAKKNKPQLWLESPDQQIEFLLKMGQSDHDAMIEYTLKDIKKMPNMIDTLRKAWRIGDMPALAEVGIKEFITDYPEIYQDLLVTRNHNWLPQIEKMLNTEPVEFVLVGALHLAGPDSVLTSLQSKGYKVEKL</sequence>
<evidence type="ECO:0000313" key="2">
    <source>
        <dbReference type="EMBL" id="MCF2949997.1"/>
    </source>
</evidence>
<evidence type="ECO:0000313" key="3">
    <source>
        <dbReference type="Proteomes" id="UP001521137"/>
    </source>
</evidence>
<dbReference type="EMBL" id="JAKGAS010000013">
    <property type="protein sequence ID" value="MCF2949997.1"/>
    <property type="molecule type" value="Genomic_DNA"/>
</dbReference>
<gene>
    <name evidence="2" type="ORF">L0668_17900</name>
</gene>
<keyword evidence="1" id="KW-0732">Signal</keyword>
<proteinExistence type="predicted"/>
<accession>A0ABS9DCC2</accession>
<dbReference type="Proteomes" id="UP001521137">
    <property type="component" value="Unassembled WGS sequence"/>
</dbReference>
<dbReference type="CDD" id="cd14789">
    <property type="entry name" value="Tiki"/>
    <property type="match status" value="1"/>
</dbReference>
<organism evidence="2 3">
    <name type="scientific">Paraglaciecola algarum</name>
    <dbReference type="NCBI Taxonomy" id="3050085"/>
    <lineage>
        <taxon>Bacteria</taxon>
        <taxon>Pseudomonadati</taxon>
        <taxon>Pseudomonadota</taxon>
        <taxon>Gammaproteobacteria</taxon>
        <taxon>Alteromonadales</taxon>
        <taxon>Alteromonadaceae</taxon>
        <taxon>Paraglaciecola</taxon>
    </lineage>
</organism>